<evidence type="ECO:0000256" key="1">
    <source>
        <dbReference type="SAM" id="Phobius"/>
    </source>
</evidence>
<comment type="caution">
    <text evidence="3">The sequence shown here is derived from an EMBL/GenBank/DDBJ whole genome shotgun (WGS) entry which is preliminary data.</text>
</comment>
<feature type="transmembrane region" description="Helical" evidence="1">
    <location>
        <begin position="30"/>
        <end position="50"/>
    </location>
</feature>
<dbReference type="GO" id="GO:0016491">
    <property type="term" value="F:oxidoreductase activity"/>
    <property type="evidence" value="ECO:0007669"/>
    <property type="project" value="InterPro"/>
</dbReference>
<dbReference type="InterPro" id="IPR036249">
    <property type="entry name" value="Thioredoxin-like_sf"/>
</dbReference>
<dbReference type="InterPro" id="IPR050553">
    <property type="entry name" value="Thioredoxin_ResA/DsbE_sf"/>
</dbReference>
<name>A0A7J4GTF1_9ARCH</name>
<feature type="transmembrane region" description="Helical" evidence="1">
    <location>
        <begin position="391"/>
        <end position="418"/>
    </location>
</feature>
<dbReference type="InterPro" id="IPR000866">
    <property type="entry name" value="AhpC/TSA"/>
</dbReference>
<feature type="non-terminal residue" evidence="3">
    <location>
        <position position="436"/>
    </location>
</feature>
<dbReference type="Pfam" id="PF00578">
    <property type="entry name" value="AhpC-TSA"/>
    <property type="match status" value="1"/>
</dbReference>
<gene>
    <name evidence="3" type="ORF">EYQ70_01510</name>
</gene>
<dbReference type="SUPFAM" id="SSF52833">
    <property type="entry name" value="Thioredoxin-like"/>
    <property type="match status" value="1"/>
</dbReference>
<accession>A0A7J4GTF1</accession>
<dbReference type="InterPro" id="IPR013766">
    <property type="entry name" value="Thioredoxin_domain"/>
</dbReference>
<dbReference type="GO" id="GO:0016209">
    <property type="term" value="F:antioxidant activity"/>
    <property type="evidence" value="ECO:0007669"/>
    <property type="project" value="InterPro"/>
</dbReference>
<dbReference type="EMBL" id="DUCX01000023">
    <property type="protein sequence ID" value="HIF37084.1"/>
    <property type="molecule type" value="Genomic_DNA"/>
</dbReference>
<evidence type="ECO:0000259" key="2">
    <source>
        <dbReference type="PROSITE" id="PS51352"/>
    </source>
</evidence>
<evidence type="ECO:0000313" key="4">
    <source>
        <dbReference type="Proteomes" id="UP000585802"/>
    </source>
</evidence>
<sequence length="436" mass="47234">MVTKKDESVGKTNWDDLVESTSKTIGENRVLFAIGTSLMLILAIILYGMIGGDNNAPDFTLTDTEGSTFSLSDYEGEKVVILDFMFTTCEPCEKFVKDALEPYENKMDKEKVEILSVSVFGNDDESKLRNYAKDHGWRHALGDTNGDIEIAYDVIGTPKIFIIDENGEITFSHIGPMSLEELELEVDKALSGQGGIVNLKQSSIYFFAVGAGVMVFFSPCSFPMLPGYMSFYLANKKQRTGKFDETAARETLPDGLAAAAGLTGILLLIGILLIPFISIIGGFIPLLELIIGIMIAGLGIMMVMEYDSEPIVRPFRNLMSIIGSSPPVAAAKNGIEKIIQQYWSKDFTFSGNSDGTRVGLFWYGVAYGSAAAGCVAPVVIGLLTASIGRGIITGLLVFLIFSFTAGMLMVGFTMLVAASESTIVDKLKASTRQIEM</sequence>
<reference evidence="4" key="1">
    <citation type="journal article" date="2019" name="bioRxiv">
        <title>Genome diversification in globally distributed novel marine Proteobacteria is linked to environmental adaptation.</title>
        <authorList>
            <person name="Zhou Z."/>
            <person name="Tran P.Q."/>
            <person name="Kieft K."/>
            <person name="Anantharaman K."/>
        </authorList>
    </citation>
    <scope>NUCLEOTIDE SEQUENCE [LARGE SCALE GENOMIC DNA]</scope>
</reference>
<keyword evidence="1" id="KW-0812">Transmembrane</keyword>
<keyword evidence="1" id="KW-1133">Transmembrane helix</keyword>
<feature type="transmembrane region" description="Helical" evidence="1">
    <location>
        <begin position="360"/>
        <end position="385"/>
    </location>
</feature>
<organism evidence="3 4">
    <name type="scientific">Marine Group III euryarchaeote</name>
    <dbReference type="NCBI Taxonomy" id="2173149"/>
    <lineage>
        <taxon>Archaea</taxon>
        <taxon>Methanobacteriati</taxon>
        <taxon>Thermoplasmatota</taxon>
        <taxon>Thermoplasmata</taxon>
        <taxon>Candidatus Thermoprofundales</taxon>
    </lineage>
</organism>
<feature type="transmembrane region" description="Helical" evidence="1">
    <location>
        <begin position="283"/>
        <end position="304"/>
    </location>
</feature>
<feature type="transmembrane region" description="Helical" evidence="1">
    <location>
        <begin position="255"/>
        <end position="277"/>
    </location>
</feature>
<protein>
    <submittedName>
        <fullName evidence="3">Redoxin domain-containing protein</fullName>
    </submittedName>
</protein>
<dbReference type="AlphaFoldDB" id="A0A7J4GTF1"/>
<feature type="transmembrane region" description="Helical" evidence="1">
    <location>
        <begin position="204"/>
        <end position="234"/>
    </location>
</feature>
<dbReference type="PANTHER" id="PTHR42852:SF17">
    <property type="entry name" value="THIOREDOXIN-LIKE PROTEIN HI_1115"/>
    <property type="match status" value="1"/>
</dbReference>
<dbReference type="PROSITE" id="PS51352">
    <property type="entry name" value="THIOREDOXIN_2"/>
    <property type="match status" value="1"/>
</dbReference>
<evidence type="ECO:0000313" key="3">
    <source>
        <dbReference type="EMBL" id="HIF37084.1"/>
    </source>
</evidence>
<proteinExistence type="predicted"/>
<dbReference type="PANTHER" id="PTHR42852">
    <property type="entry name" value="THIOL:DISULFIDE INTERCHANGE PROTEIN DSBE"/>
    <property type="match status" value="1"/>
</dbReference>
<dbReference type="CDD" id="cd02966">
    <property type="entry name" value="TlpA_like_family"/>
    <property type="match status" value="1"/>
</dbReference>
<keyword evidence="1" id="KW-0472">Membrane</keyword>
<dbReference type="Proteomes" id="UP000585802">
    <property type="component" value="Unassembled WGS sequence"/>
</dbReference>
<feature type="domain" description="Thioredoxin" evidence="2">
    <location>
        <begin position="50"/>
        <end position="191"/>
    </location>
</feature>
<dbReference type="Gene3D" id="3.40.30.10">
    <property type="entry name" value="Glutaredoxin"/>
    <property type="match status" value="1"/>
</dbReference>